<organism evidence="1 2">
    <name type="scientific">Lithocarpus litseifolius</name>
    <dbReference type="NCBI Taxonomy" id="425828"/>
    <lineage>
        <taxon>Eukaryota</taxon>
        <taxon>Viridiplantae</taxon>
        <taxon>Streptophyta</taxon>
        <taxon>Embryophyta</taxon>
        <taxon>Tracheophyta</taxon>
        <taxon>Spermatophyta</taxon>
        <taxon>Magnoliopsida</taxon>
        <taxon>eudicotyledons</taxon>
        <taxon>Gunneridae</taxon>
        <taxon>Pentapetalae</taxon>
        <taxon>rosids</taxon>
        <taxon>fabids</taxon>
        <taxon>Fagales</taxon>
        <taxon>Fagaceae</taxon>
        <taxon>Lithocarpus</taxon>
    </lineage>
</organism>
<accession>A0AAW2DJ92</accession>
<protein>
    <submittedName>
        <fullName evidence="1">Uncharacterized protein</fullName>
    </submittedName>
</protein>
<comment type="caution">
    <text evidence="1">The sequence shown here is derived from an EMBL/GenBank/DDBJ whole genome shotgun (WGS) entry which is preliminary data.</text>
</comment>
<reference evidence="1 2" key="1">
    <citation type="submission" date="2024-01" db="EMBL/GenBank/DDBJ databases">
        <title>A telomere-to-telomere, gap-free genome of sweet tea (Lithocarpus litseifolius).</title>
        <authorList>
            <person name="Zhou J."/>
        </authorList>
    </citation>
    <scope>NUCLEOTIDE SEQUENCE [LARGE SCALE GENOMIC DNA]</scope>
    <source>
        <strain evidence="1">Zhou-2022a</strain>
        <tissue evidence="1">Leaf</tissue>
    </source>
</reference>
<sequence>MLVLSTSENGIKILANAVGVQLLHSIENRAVDISRVTPAAIAKELKFFIDVYAYVLLTCLNLEEKMPFVEVLA</sequence>
<evidence type="ECO:0000313" key="1">
    <source>
        <dbReference type="EMBL" id="KAL0010732.1"/>
    </source>
</evidence>
<name>A0AAW2DJ92_9ROSI</name>
<evidence type="ECO:0000313" key="2">
    <source>
        <dbReference type="Proteomes" id="UP001459277"/>
    </source>
</evidence>
<proteinExistence type="predicted"/>
<gene>
    <name evidence="1" type="ORF">SO802_005840</name>
</gene>
<dbReference type="EMBL" id="JAZDWU010000002">
    <property type="protein sequence ID" value="KAL0010732.1"/>
    <property type="molecule type" value="Genomic_DNA"/>
</dbReference>
<dbReference type="AlphaFoldDB" id="A0AAW2DJ92"/>
<keyword evidence="2" id="KW-1185">Reference proteome</keyword>
<dbReference type="Proteomes" id="UP001459277">
    <property type="component" value="Unassembled WGS sequence"/>
</dbReference>